<keyword evidence="4 15" id="KW-0812">Transmembrane</keyword>
<evidence type="ECO:0000313" key="19">
    <source>
        <dbReference type="Proteomes" id="UP000694580"/>
    </source>
</evidence>
<proteinExistence type="predicted"/>
<dbReference type="Proteomes" id="UP000694580">
    <property type="component" value="Chromosome 14"/>
</dbReference>
<dbReference type="InterPro" id="IPR051505">
    <property type="entry name" value="C-type_lectin_domain"/>
</dbReference>
<dbReference type="InterPro" id="IPR018097">
    <property type="entry name" value="EGF_Ca-bd_CS"/>
</dbReference>
<feature type="signal peptide" evidence="16">
    <location>
        <begin position="1"/>
        <end position="50"/>
    </location>
</feature>
<comment type="function">
    <text evidence="12">Endothelial cell receptor that plays a critical role in regulating several physiological processes including hemostasis, coagulation, fibrinolysis, inflammation, and angiogenesis. Acts as a cofactor for thrombin activation of protein C/PROC on the surface of vascular endothelial cells leading to initiation of the activated protein C anticoagulant pathway. Also accelerates the activation of the plasma carboxypeptidase B2/CPB2, which catalyzes removal of C-terminal basic amino acids from its substrates including kinins or anaphylatoxins leading to fibrinolysis inhibition. Plays critical protective roles in changing the cleavage specificity of protease-activated receptor 1/PAR1, inhibiting endothelial cell permeability and inflammation. Suppresses inflammation distinctly from its anticoagulant cofactor activity by sequestering HMGB1 thereby preventing it from engaging cellular receptors such as RAGE and contributing to the inflammatory response.</text>
</comment>
<dbReference type="InterPro" id="IPR000742">
    <property type="entry name" value="EGF"/>
</dbReference>
<evidence type="ECO:0000256" key="2">
    <source>
        <dbReference type="ARBA" id="ARBA00019822"/>
    </source>
</evidence>
<comment type="subcellular location">
    <subcellularLocation>
        <location evidence="1">Membrane</location>
        <topology evidence="1">Single-pass type I membrane protein</topology>
    </subcellularLocation>
</comment>
<evidence type="ECO:0000256" key="4">
    <source>
        <dbReference type="ARBA" id="ARBA00022692"/>
    </source>
</evidence>
<evidence type="ECO:0000256" key="10">
    <source>
        <dbReference type="ARBA" id="ARBA00023136"/>
    </source>
</evidence>
<sequence>CCRYITALKFGHTFFFNVGSALCSRTRYSDMGRLARVLVLVAALLRGAGGGDVAPESCVDRRCFAVAAERADFSRAAAECVRGGARLLSAPLVPDVALLLRGLPGVFWTALTERDCPDCPGGPAGCVGLSRDCVDARCVCGKGRAVARDGWSCVAAGGDPCDLADCEHVCTCVNTDGGYRCECMPGYTLARDRGTCELHCPAAECPAVCDVNDDSQCECPHGFLLDVRPREKVCVDIDECDMFFCEQGCDNSYGGYACWCRAGYELVAEYRCVPGPDDDAADVTATPSAAPATERPPARSPGRAVAVAVCAAVAVLVVALIARHVVKRRRTRALAVDACVLSQVASDKHDMPSSGRRFKADN</sequence>
<dbReference type="SUPFAM" id="SSF57184">
    <property type="entry name" value="Growth factor receptor domain"/>
    <property type="match status" value="1"/>
</dbReference>
<dbReference type="GO" id="GO:0004888">
    <property type="term" value="F:transmembrane signaling receptor activity"/>
    <property type="evidence" value="ECO:0007669"/>
    <property type="project" value="InterPro"/>
</dbReference>
<keyword evidence="19" id="KW-1185">Reference proteome</keyword>
<dbReference type="Ensembl" id="ENSDCDT00010037429.1">
    <property type="protein sequence ID" value="ENSDCDP00010030110.1"/>
    <property type="gene ID" value="ENSDCDG00010019339.1"/>
</dbReference>
<reference evidence="18" key="2">
    <citation type="submission" date="2025-08" db="UniProtKB">
        <authorList>
            <consortium name="Ensembl"/>
        </authorList>
    </citation>
    <scope>IDENTIFICATION</scope>
</reference>
<accession>A0AAY4CA91</accession>
<keyword evidence="9 15" id="KW-1133">Transmembrane helix</keyword>
<dbReference type="GO" id="GO:0016020">
    <property type="term" value="C:membrane"/>
    <property type="evidence" value="ECO:0007669"/>
    <property type="project" value="UniProtKB-SubCell"/>
</dbReference>
<protein>
    <recommendedName>
        <fullName evidence="2">Thrombomodulin</fullName>
    </recommendedName>
</protein>
<comment type="subunit">
    <text evidence="13">Interacts with ITGAL, ITGAM and ITGB2. Interacts with thrombin/F2; this interaction switches the specificity of thrombin from a procoagulant to an anticoagulant and antifibrinolytic protease. Interacts with ANGP1 and ANGP2; these interactions significantly inhibit the generation of activated PC and TAFIa/CPB2 by the thrombin/thrombomodulin complex. Interacts with PF4; this interaction enhances generation of activated protein C. Interacts with HMGB1; this interaction inhibits HMGB1 inflammatory activity.</text>
</comment>
<name>A0AAY4CA91_9TELE</name>
<dbReference type="GO" id="GO:0005509">
    <property type="term" value="F:calcium ion binding"/>
    <property type="evidence" value="ECO:0007669"/>
    <property type="project" value="InterPro"/>
</dbReference>
<evidence type="ECO:0000259" key="17">
    <source>
        <dbReference type="PROSITE" id="PS50026"/>
    </source>
</evidence>
<keyword evidence="3 14" id="KW-0245">EGF-like domain</keyword>
<dbReference type="Pfam" id="PF09064">
    <property type="entry name" value="EGF_Tme5"/>
    <property type="match status" value="1"/>
</dbReference>
<evidence type="ECO:0000256" key="13">
    <source>
        <dbReference type="ARBA" id="ARBA00046453"/>
    </source>
</evidence>
<evidence type="ECO:0000256" key="8">
    <source>
        <dbReference type="ARBA" id="ARBA00022974"/>
    </source>
</evidence>
<dbReference type="CDD" id="cd00054">
    <property type="entry name" value="EGF_CA"/>
    <property type="match status" value="1"/>
</dbReference>
<dbReference type="InterPro" id="IPR001881">
    <property type="entry name" value="EGF-like_Ca-bd_dom"/>
</dbReference>
<keyword evidence="6" id="KW-0430">Lectin</keyword>
<dbReference type="InterPro" id="IPR015149">
    <property type="entry name" value="Tme5_EGF-like"/>
</dbReference>
<keyword evidence="7" id="KW-0677">Repeat</keyword>
<evidence type="ECO:0000256" key="14">
    <source>
        <dbReference type="PROSITE-ProRule" id="PRU00076"/>
    </source>
</evidence>
<dbReference type="PANTHER" id="PTHR14789">
    <property type="entry name" value="CHONDROLECTIN VARIANT CHODLFDELTAE"/>
    <property type="match status" value="1"/>
</dbReference>
<dbReference type="SMART" id="SM00179">
    <property type="entry name" value="EGF_CA"/>
    <property type="match status" value="2"/>
</dbReference>
<keyword evidence="10 15" id="KW-0472">Membrane</keyword>
<dbReference type="PANTHER" id="PTHR14789:SF9">
    <property type="entry name" value="THROMBOMODULIN"/>
    <property type="match status" value="1"/>
</dbReference>
<organism evidence="18 19">
    <name type="scientific">Denticeps clupeoides</name>
    <name type="common">denticle herring</name>
    <dbReference type="NCBI Taxonomy" id="299321"/>
    <lineage>
        <taxon>Eukaryota</taxon>
        <taxon>Metazoa</taxon>
        <taxon>Chordata</taxon>
        <taxon>Craniata</taxon>
        <taxon>Vertebrata</taxon>
        <taxon>Euteleostomi</taxon>
        <taxon>Actinopterygii</taxon>
        <taxon>Neopterygii</taxon>
        <taxon>Teleostei</taxon>
        <taxon>Clupei</taxon>
        <taxon>Clupeiformes</taxon>
        <taxon>Denticipitoidei</taxon>
        <taxon>Denticipitidae</taxon>
        <taxon>Denticeps</taxon>
    </lineage>
</organism>
<feature type="chain" id="PRO_5044260519" description="Thrombomodulin" evidence="16">
    <location>
        <begin position="51"/>
        <end position="362"/>
    </location>
</feature>
<feature type="domain" description="EGF-like" evidence="17">
    <location>
        <begin position="157"/>
        <end position="197"/>
    </location>
</feature>
<keyword evidence="5 16" id="KW-0732">Signal</keyword>
<evidence type="ECO:0000256" key="9">
    <source>
        <dbReference type="ARBA" id="ARBA00022989"/>
    </source>
</evidence>
<feature type="transmembrane region" description="Helical" evidence="15">
    <location>
        <begin position="304"/>
        <end position="322"/>
    </location>
</feature>
<dbReference type="PROSITE" id="PS00010">
    <property type="entry name" value="ASX_HYDROXYL"/>
    <property type="match status" value="1"/>
</dbReference>
<dbReference type="PROSITE" id="PS50026">
    <property type="entry name" value="EGF_3"/>
    <property type="match status" value="1"/>
</dbReference>
<dbReference type="SMART" id="SM00181">
    <property type="entry name" value="EGF"/>
    <property type="match status" value="3"/>
</dbReference>
<comment type="caution">
    <text evidence="14">Lacks conserved residue(s) required for the propagation of feature annotation.</text>
</comment>
<dbReference type="GO" id="GO:0030246">
    <property type="term" value="F:carbohydrate binding"/>
    <property type="evidence" value="ECO:0007669"/>
    <property type="project" value="UniProtKB-KW"/>
</dbReference>
<evidence type="ECO:0000256" key="5">
    <source>
        <dbReference type="ARBA" id="ARBA00022729"/>
    </source>
</evidence>
<dbReference type="InterPro" id="IPR000152">
    <property type="entry name" value="EGF-type_Asp/Asn_hydroxyl_site"/>
</dbReference>
<keyword evidence="8" id="KW-0325">Glycoprotein</keyword>
<dbReference type="InterPro" id="IPR049883">
    <property type="entry name" value="NOTCH1_EGF-like"/>
</dbReference>
<dbReference type="Pfam" id="PF07645">
    <property type="entry name" value="EGF_CA"/>
    <property type="match status" value="2"/>
</dbReference>
<evidence type="ECO:0000256" key="11">
    <source>
        <dbReference type="ARBA" id="ARBA00023157"/>
    </source>
</evidence>
<reference evidence="18 19" key="1">
    <citation type="submission" date="2020-06" db="EMBL/GenBank/DDBJ databases">
        <authorList>
            <consortium name="Wellcome Sanger Institute Data Sharing"/>
        </authorList>
    </citation>
    <scope>NUCLEOTIDE SEQUENCE [LARGE SCALE GENOMIC DNA]</scope>
</reference>
<dbReference type="PROSITE" id="PS01187">
    <property type="entry name" value="EGF_CA"/>
    <property type="match status" value="1"/>
</dbReference>
<dbReference type="PROSITE" id="PS01186">
    <property type="entry name" value="EGF_2"/>
    <property type="match status" value="2"/>
</dbReference>
<reference evidence="18" key="3">
    <citation type="submission" date="2025-09" db="UniProtKB">
        <authorList>
            <consortium name="Ensembl"/>
        </authorList>
    </citation>
    <scope>IDENTIFICATION</scope>
</reference>
<evidence type="ECO:0000313" key="18">
    <source>
        <dbReference type="Ensembl" id="ENSDCDP00010030110.1"/>
    </source>
</evidence>
<dbReference type="Gene3D" id="2.10.25.10">
    <property type="entry name" value="Laminin"/>
    <property type="match status" value="3"/>
</dbReference>
<evidence type="ECO:0000256" key="3">
    <source>
        <dbReference type="ARBA" id="ARBA00022536"/>
    </source>
</evidence>
<evidence type="ECO:0000256" key="6">
    <source>
        <dbReference type="ARBA" id="ARBA00022734"/>
    </source>
</evidence>
<evidence type="ECO:0000256" key="15">
    <source>
        <dbReference type="SAM" id="Phobius"/>
    </source>
</evidence>
<evidence type="ECO:0000256" key="16">
    <source>
        <dbReference type="SAM" id="SignalP"/>
    </source>
</evidence>
<keyword evidence="8" id="KW-0654">Proteoglycan</keyword>
<keyword evidence="11" id="KW-1015">Disulfide bond</keyword>
<dbReference type="AlphaFoldDB" id="A0AAY4CA91"/>
<dbReference type="PROSITE" id="PS00022">
    <property type="entry name" value="EGF_1"/>
    <property type="match status" value="1"/>
</dbReference>
<dbReference type="InterPro" id="IPR009030">
    <property type="entry name" value="Growth_fac_rcpt_cys_sf"/>
</dbReference>
<evidence type="ECO:0000256" key="12">
    <source>
        <dbReference type="ARBA" id="ARBA00045242"/>
    </source>
</evidence>
<evidence type="ECO:0000256" key="7">
    <source>
        <dbReference type="ARBA" id="ARBA00022737"/>
    </source>
</evidence>
<evidence type="ECO:0000256" key="1">
    <source>
        <dbReference type="ARBA" id="ARBA00004479"/>
    </source>
</evidence>